<organism evidence="13 14">
    <name type="scientific">Oryzias sinensis</name>
    <name type="common">Chinese medaka</name>
    <dbReference type="NCBI Taxonomy" id="183150"/>
    <lineage>
        <taxon>Eukaryota</taxon>
        <taxon>Metazoa</taxon>
        <taxon>Chordata</taxon>
        <taxon>Craniata</taxon>
        <taxon>Vertebrata</taxon>
        <taxon>Euteleostomi</taxon>
        <taxon>Actinopterygii</taxon>
        <taxon>Neopterygii</taxon>
        <taxon>Teleostei</taxon>
        <taxon>Neoteleostei</taxon>
        <taxon>Acanthomorphata</taxon>
        <taxon>Ovalentaria</taxon>
        <taxon>Atherinomorphae</taxon>
        <taxon>Beloniformes</taxon>
        <taxon>Adrianichthyidae</taxon>
        <taxon>Oryziinae</taxon>
        <taxon>Oryzias</taxon>
    </lineage>
</organism>
<dbReference type="PANTHER" id="PTHR43105">
    <property type="entry name" value="RESPIRATORY NITRATE REDUCTASE"/>
    <property type="match status" value="1"/>
</dbReference>
<name>A0A8C7WPL8_9TELE</name>
<dbReference type="Pfam" id="PF22151">
    <property type="entry name" value="Fer4_NDSU1"/>
    <property type="match status" value="1"/>
</dbReference>
<dbReference type="GO" id="GO:0046872">
    <property type="term" value="F:metal ion binding"/>
    <property type="evidence" value="ECO:0007669"/>
    <property type="project" value="UniProtKB-KW"/>
</dbReference>
<reference evidence="13" key="2">
    <citation type="submission" date="2025-09" db="UniProtKB">
        <authorList>
            <consortium name="Ensembl"/>
        </authorList>
    </citation>
    <scope>IDENTIFICATION</scope>
</reference>
<dbReference type="GO" id="GO:0016020">
    <property type="term" value="C:membrane"/>
    <property type="evidence" value="ECO:0007669"/>
    <property type="project" value="TreeGrafter"/>
</dbReference>
<dbReference type="Ensembl" id="ENSOSIT00000001481.1">
    <property type="protein sequence ID" value="ENSOSIP00000001377.1"/>
    <property type="gene ID" value="ENSOSIG00000000781.1"/>
</dbReference>
<keyword evidence="6" id="KW-1278">Translocase</keyword>
<keyword evidence="9" id="KW-0520">NAD</keyword>
<dbReference type="PANTHER" id="PTHR43105:SF13">
    <property type="entry name" value="NADH-UBIQUINONE OXIDOREDUCTASE 75 KDA SUBUNIT, MITOCHONDRIAL"/>
    <property type="match status" value="1"/>
</dbReference>
<comment type="function">
    <text evidence="11">Core subunit of the mitochondrial membrane respiratory chain NADH dehydrogenase (Complex I) which catalyzes electron transfer from NADH through the respiratory chain, using ubiquinone as an electron acceptor. Essential for catalysing the entry and efficient transfer of electrons within complex I. Plays a key role in the assembly and stability of complex I and participates in the association of complex I with ubiquinol-cytochrome reductase complex (Complex III) to form supercomplexes.</text>
</comment>
<feature type="domain" description="4Fe-4S Mo/W bis-MGD-type" evidence="12">
    <location>
        <begin position="42"/>
        <end position="98"/>
    </location>
</feature>
<sequence length="251" mass="27237">MQIGSHAEKMFMSELSGNVIHKCPVGALTSKPYAFTARPWETRKTESIDILDAVGSNIVLSTRGGEVIRVLPRLNKAINEEWVSDKTRFAYDGLKRQRLTQPLVEDDSGQLVPVSWEDVLAQVAGALQGAEGQDVTAVVGGSVDTEALICLKDLHLNSDNLCTEEVFPTAGAGPDLRSNNLLTTGIAGIEEAPLFNARKPVDLSYTYDHLGESPKVSKRNYSGSAHPYLFYQVYLSESIASLHCSVGSILT</sequence>
<protein>
    <recommendedName>
        <fullName evidence="3">NADH-ubiquinone oxidoreductase 75 kDa subunit, mitochondrial</fullName>
    </recommendedName>
</protein>
<evidence type="ECO:0000256" key="10">
    <source>
        <dbReference type="ARBA" id="ARBA00034078"/>
    </source>
</evidence>
<dbReference type="GO" id="GO:0051539">
    <property type="term" value="F:4 iron, 4 sulfur cluster binding"/>
    <property type="evidence" value="ECO:0007669"/>
    <property type="project" value="UniProtKB-KW"/>
</dbReference>
<keyword evidence="8" id="KW-0411">Iron-sulfur</keyword>
<dbReference type="InterPro" id="IPR054351">
    <property type="entry name" value="NADH_UbQ_OxRdtase_ferredoxin"/>
</dbReference>
<evidence type="ECO:0000256" key="2">
    <source>
        <dbReference type="ARBA" id="ARBA00005404"/>
    </source>
</evidence>
<evidence type="ECO:0000256" key="3">
    <source>
        <dbReference type="ARBA" id="ARBA00013888"/>
    </source>
</evidence>
<dbReference type="Pfam" id="PF22117">
    <property type="entry name" value="Fer4_Nqo3"/>
    <property type="match status" value="1"/>
</dbReference>
<evidence type="ECO:0000256" key="11">
    <source>
        <dbReference type="ARBA" id="ARBA00045300"/>
    </source>
</evidence>
<dbReference type="InterPro" id="IPR006656">
    <property type="entry name" value="Mopterin_OxRdtase"/>
</dbReference>
<accession>A0A8C7WPL8</accession>
<keyword evidence="7" id="KW-0408">Iron</keyword>
<proteinExistence type="inferred from homology"/>
<keyword evidence="5" id="KW-0479">Metal-binding</keyword>
<comment type="cofactor">
    <cofactor evidence="1">
        <name>[4Fe-4S] cluster</name>
        <dbReference type="ChEBI" id="CHEBI:49883"/>
    </cofactor>
</comment>
<evidence type="ECO:0000313" key="14">
    <source>
        <dbReference type="Proteomes" id="UP000694383"/>
    </source>
</evidence>
<dbReference type="GeneTree" id="ENSGT00940000153514"/>
<keyword evidence="4" id="KW-0004">4Fe-4S</keyword>
<dbReference type="PROSITE" id="PS51669">
    <property type="entry name" value="4FE4S_MOW_BIS_MGD"/>
    <property type="match status" value="1"/>
</dbReference>
<evidence type="ECO:0000256" key="9">
    <source>
        <dbReference type="ARBA" id="ARBA00023027"/>
    </source>
</evidence>
<dbReference type="GO" id="GO:0016491">
    <property type="term" value="F:oxidoreductase activity"/>
    <property type="evidence" value="ECO:0007669"/>
    <property type="project" value="InterPro"/>
</dbReference>
<evidence type="ECO:0000256" key="8">
    <source>
        <dbReference type="ARBA" id="ARBA00023014"/>
    </source>
</evidence>
<evidence type="ECO:0000256" key="1">
    <source>
        <dbReference type="ARBA" id="ARBA00001966"/>
    </source>
</evidence>
<comment type="cofactor">
    <cofactor evidence="10">
        <name>[2Fe-2S] cluster</name>
        <dbReference type="ChEBI" id="CHEBI:190135"/>
    </cofactor>
</comment>
<comment type="similarity">
    <text evidence="2">Belongs to the complex I 75 kDa subunit family.</text>
</comment>
<evidence type="ECO:0000256" key="7">
    <source>
        <dbReference type="ARBA" id="ARBA00023004"/>
    </source>
</evidence>
<dbReference type="InterPro" id="IPR006963">
    <property type="entry name" value="Mopterin_OxRdtase_4Fe-4S_dom"/>
</dbReference>
<evidence type="ECO:0000256" key="4">
    <source>
        <dbReference type="ARBA" id="ARBA00022485"/>
    </source>
</evidence>
<dbReference type="InterPro" id="IPR050123">
    <property type="entry name" value="Prok_molybdopt-oxidoreductase"/>
</dbReference>
<dbReference type="Proteomes" id="UP000694383">
    <property type="component" value="Unplaced"/>
</dbReference>
<reference evidence="13" key="1">
    <citation type="submission" date="2025-08" db="UniProtKB">
        <authorList>
            <consortium name="Ensembl"/>
        </authorList>
    </citation>
    <scope>IDENTIFICATION</scope>
</reference>
<evidence type="ECO:0000256" key="6">
    <source>
        <dbReference type="ARBA" id="ARBA00022967"/>
    </source>
</evidence>
<dbReference type="Pfam" id="PF00384">
    <property type="entry name" value="Molybdopterin"/>
    <property type="match status" value="1"/>
</dbReference>
<keyword evidence="14" id="KW-1185">Reference proteome</keyword>
<dbReference type="Gene3D" id="3.30.200.210">
    <property type="match status" value="1"/>
</dbReference>
<evidence type="ECO:0000313" key="13">
    <source>
        <dbReference type="Ensembl" id="ENSOSIP00000001377.1"/>
    </source>
</evidence>
<dbReference type="AlphaFoldDB" id="A0A8C7WPL8"/>
<evidence type="ECO:0000256" key="5">
    <source>
        <dbReference type="ARBA" id="ARBA00022723"/>
    </source>
</evidence>
<dbReference type="SUPFAM" id="SSF53706">
    <property type="entry name" value="Formate dehydrogenase/DMSO reductase, domains 1-3"/>
    <property type="match status" value="1"/>
</dbReference>
<evidence type="ECO:0000259" key="12">
    <source>
        <dbReference type="PROSITE" id="PS51669"/>
    </source>
</evidence>